<dbReference type="InterPro" id="IPR058533">
    <property type="entry name" value="Cation_efflux_TM"/>
</dbReference>
<dbReference type="GO" id="GO:0008324">
    <property type="term" value="F:monoatomic cation transmembrane transporter activity"/>
    <property type="evidence" value="ECO:0007669"/>
    <property type="project" value="InterPro"/>
</dbReference>
<evidence type="ECO:0000259" key="8">
    <source>
        <dbReference type="Pfam" id="PF01545"/>
    </source>
</evidence>
<evidence type="ECO:0000256" key="5">
    <source>
        <dbReference type="ARBA" id="ARBA00023136"/>
    </source>
</evidence>
<dbReference type="Pfam" id="PF01545">
    <property type="entry name" value="Cation_efflux"/>
    <property type="match status" value="1"/>
</dbReference>
<evidence type="ECO:0000256" key="3">
    <source>
        <dbReference type="ARBA" id="ARBA00022692"/>
    </source>
</evidence>
<dbReference type="Gene3D" id="1.20.1510.10">
    <property type="entry name" value="Cation efflux protein transmembrane domain"/>
    <property type="match status" value="1"/>
</dbReference>
<feature type="transmembrane region" description="Helical" evidence="7">
    <location>
        <begin position="34"/>
        <end position="58"/>
    </location>
</feature>
<evidence type="ECO:0000256" key="2">
    <source>
        <dbReference type="ARBA" id="ARBA00022448"/>
    </source>
</evidence>
<keyword evidence="2" id="KW-0813">Transport</keyword>
<feature type="region of interest" description="Disordered" evidence="6">
    <location>
        <begin position="310"/>
        <end position="332"/>
    </location>
</feature>
<feature type="transmembrane region" description="Helical" evidence="7">
    <location>
        <begin position="203"/>
        <end position="222"/>
    </location>
</feature>
<proteinExistence type="predicted"/>
<evidence type="ECO:0000313" key="9">
    <source>
        <dbReference type="Proteomes" id="UP000887575"/>
    </source>
</evidence>
<dbReference type="SUPFAM" id="SSF161111">
    <property type="entry name" value="Cation efflux protein transmembrane domain-like"/>
    <property type="match status" value="1"/>
</dbReference>
<sequence>MNLNNSPTKSSKNQGCLTSLPNKRRFWANKNAHALLIIVIVNLSNILLVSVKGVVAYATGSFSIANSTIESFGDVFVGALILITRIQGNSCFGAPQYPRGRSSESLSNVVASVVMLVLACVNGIISVDNFFGNRFDPRLEKEHLLVISLNILLKLGLYIICILRKDVEQVNVLSKDQRTDVLTNSTALAFALLTRYIDKHFDLLGAVLIFAMIFWNWLPILFTNCNKVHGIQAAGWRKEAVMKVLNEISGITVDDLLVFHTGEKCIVEVTFKTDLSSEIGKMEGIVKKSLEEIEWVRIAYIHQGIQEISSESPMQRDDHEVSSINETDELLE</sequence>
<dbReference type="InterPro" id="IPR027469">
    <property type="entry name" value="Cation_efflux_TMD_sf"/>
</dbReference>
<dbReference type="PANTHER" id="PTHR43840">
    <property type="entry name" value="MITOCHONDRIAL METAL TRANSPORTER 1-RELATED"/>
    <property type="match status" value="1"/>
</dbReference>
<name>A0AAF3FJ51_9BILA</name>
<comment type="subcellular location">
    <subcellularLocation>
        <location evidence="1">Membrane</location>
        <topology evidence="1">Multi-pass membrane protein</topology>
    </subcellularLocation>
</comment>
<evidence type="ECO:0000313" key="10">
    <source>
        <dbReference type="WBParaSite" id="MBELARI_LOCUS6650"/>
    </source>
</evidence>
<dbReference type="PANTHER" id="PTHR43840:SF1">
    <property type="entry name" value="ZT_DIMER DOMAIN-CONTAINING PROTEIN"/>
    <property type="match status" value="1"/>
</dbReference>
<evidence type="ECO:0000256" key="4">
    <source>
        <dbReference type="ARBA" id="ARBA00022989"/>
    </source>
</evidence>
<dbReference type="AlphaFoldDB" id="A0AAF3FJ51"/>
<evidence type="ECO:0000256" key="6">
    <source>
        <dbReference type="SAM" id="MobiDB-lite"/>
    </source>
</evidence>
<keyword evidence="3 7" id="KW-0812">Transmembrane</keyword>
<feature type="transmembrane region" description="Helical" evidence="7">
    <location>
        <begin position="105"/>
        <end position="125"/>
    </location>
</feature>
<evidence type="ECO:0000256" key="1">
    <source>
        <dbReference type="ARBA" id="ARBA00004141"/>
    </source>
</evidence>
<dbReference type="Proteomes" id="UP000887575">
    <property type="component" value="Unassembled WGS sequence"/>
</dbReference>
<protein>
    <submittedName>
        <fullName evidence="10">Cation efflux protein cytoplasmic domain-containing protein</fullName>
    </submittedName>
</protein>
<accession>A0AAF3FJ51</accession>
<dbReference type="WBParaSite" id="MBELARI_LOCUS6650">
    <property type="protein sequence ID" value="MBELARI_LOCUS6650"/>
    <property type="gene ID" value="MBELARI_LOCUS6650"/>
</dbReference>
<keyword evidence="5 7" id="KW-0472">Membrane</keyword>
<evidence type="ECO:0000256" key="7">
    <source>
        <dbReference type="SAM" id="Phobius"/>
    </source>
</evidence>
<feature type="domain" description="Cation efflux protein transmembrane" evidence="8">
    <location>
        <begin position="40"/>
        <end position="224"/>
    </location>
</feature>
<dbReference type="InterPro" id="IPR050291">
    <property type="entry name" value="CDF_Transporter"/>
</dbReference>
<reference evidence="10" key="1">
    <citation type="submission" date="2024-02" db="UniProtKB">
        <authorList>
            <consortium name="WormBaseParasite"/>
        </authorList>
    </citation>
    <scope>IDENTIFICATION</scope>
</reference>
<keyword evidence="9" id="KW-1185">Reference proteome</keyword>
<dbReference type="GO" id="GO:0016020">
    <property type="term" value="C:membrane"/>
    <property type="evidence" value="ECO:0007669"/>
    <property type="project" value="UniProtKB-SubCell"/>
</dbReference>
<organism evidence="9 10">
    <name type="scientific">Mesorhabditis belari</name>
    <dbReference type="NCBI Taxonomy" id="2138241"/>
    <lineage>
        <taxon>Eukaryota</taxon>
        <taxon>Metazoa</taxon>
        <taxon>Ecdysozoa</taxon>
        <taxon>Nematoda</taxon>
        <taxon>Chromadorea</taxon>
        <taxon>Rhabditida</taxon>
        <taxon>Rhabditina</taxon>
        <taxon>Rhabditomorpha</taxon>
        <taxon>Rhabditoidea</taxon>
        <taxon>Rhabditidae</taxon>
        <taxon>Mesorhabditinae</taxon>
        <taxon>Mesorhabditis</taxon>
    </lineage>
</organism>
<feature type="transmembrane region" description="Helical" evidence="7">
    <location>
        <begin position="145"/>
        <end position="163"/>
    </location>
</feature>
<keyword evidence="4 7" id="KW-1133">Transmembrane helix</keyword>